<dbReference type="KEGG" id="nga:Ngar_c19410"/>
<evidence type="ECO:0000313" key="2">
    <source>
        <dbReference type="Proteomes" id="UP000008037"/>
    </source>
</evidence>
<proteinExistence type="predicted"/>
<sequence>MKSYSQIPKTYEKELFSKGSTDQVLQDNPKLVTRLAWQFYRYSFIDSHKAMLEQLEEVRNEISTYPWLTGEHSKQELVPLFAMFNSYMNKADFYTQTSHNITNKL</sequence>
<protein>
    <submittedName>
        <fullName evidence="1">Uncharacterized protein</fullName>
    </submittedName>
</protein>
<reference evidence="1 2" key="1">
    <citation type="journal article" date="2012" name="Environ. Microbiol.">
        <title>The genome of the ammonia-oxidizing Candidatus Nitrososphaera gargensis: insights into metabolic versatility and environmental adaptations.</title>
        <authorList>
            <person name="Spang A."/>
            <person name="Poehlein A."/>
            <person name="Offre P."/>
            <person name="Zumbragel S."/>
            <person name="Haider S."/>
            <person name="Rychlik N."/>
            <person name="Nowka B."/>
            <person name="Schmeisser C."/>
            <person name="Lebedeva E.V."/>
            <person name="Rattei T."/>
            <person name="Bohm C."/>
            <person name="Schmid M."/>
            <person name="Galushko A."/>
            <person name="Hatzenpichler R."/>
            <person name="Weinmaier T."/>
            <person name="Daniel R."/>
            <person name="Schleper C."/>
            <person name="Spieck E."/>
            <person name="Streit W."/>
            <person name="Wagner M."/>
        </authorList>
    </citation>
    <scope>NUCLEOTIDE SEQUENCE [LARGE SCALE GENOMIC DNA]</scope>
    <source>
        <strain evidence="2">Ga9.2</strain>
    </source>
</reference>
<dbReference type="InParanoid" id="K0IIJ2"/>
<evidence type="ECO:0000313" key="1">
    <source>
        <dbReference type="EMBL" id="AFU58873.1"/>
    </source>
</evidence>
<dbReference type="HOGENOM" id="CLU_2230465_0_0_2"/>
<dbReference type="Proteomes" id="UP000008037">
    <property type="component" value="Chromosome"/>
</dbReference>
<keyword evidence="2" id="KW-1185">Reference proteome</keyword>
<organism evidence="1 2">
    <name type="scientific">Nitrososphaera gargensis (strain Ga9.2)</name>
    <dbReference type="NCBI Taxonomy" id="1237085"/>
    <lineage>
        <taxon>Archaea</taxon>
        <taxon>Nitrososphaerota</taxon>
        <taxon>Nitrososphaeria</taxon>
        <taxon>Nitrososphaerales</taxon>
        <taxon>Nitrososphaeraceae</taxon>
        <taxon>Nitrososphaera</taxon>
    </lineage>
</organism>
<dbReference type="AlphaFoldDB" id="K0IIJ2"/>
<dbReference type="STRING" id="1237085.Ngar_c19410"/>
<gene>
    <name evidence="1" type="ordered locus">Ngar_c19410</name>
</gene>
<dbReference type="BioCyc" id="CNIT1237085:G1324-1939-MONOMER"/>
<name>K0IIJ2_NITGG</name>
<accession>K0IIJ2</accession>
<dbReference type="EMBL" id="CP002408">
    <property type="protein sequence ID" value="AFU58873.1"/>
    <property type="molecule type" value="Genomic_DNA"/>
</dbReference>